<evidence type="ECO:0000313" key="2">
    <source>
        <dbReference type="Proteomes" id="UP000499080"/>
    </source>
</evidence>
<keyword evidence="2" id="KW-1185">Reference proteome</keyword>
<dbReference type="AlphaFoldDB" id="A0A4Y2NL34"/>
<gene>
    <name evidence="1" type="ORF">AVEN_250888_1</name>
</gene>
<sequence length="101" mass="11313">MHSCRIISKFFTSPHDSKGFLFNLCITTFRWGQSPRCIAITDLLPSACFWQIVAQKPYDEASVVTVVPLLGSNIHWIKDSQDLTKVFSSISAELILALLPT</sequence>
<protein>
    <submittedName>
        <fullName evidence="1">Uncharacterized protein</fullName>
    </submittedName>
</protein>
<comment type="caution">
    <text evidence="1">The sequence shown here is derived from an EMBL/GenBank/DDBJ whole genome shotgun (WGS) entry which is preliminary data.</text>
</comment>
<accession>A0A4Y2NL34</accession>
<organism evidence="1 2">
    <name type="scientific">Araneus ventricosus</name>
    <name type="common">Orbweaver spider</name>
    <name type="synonym">Epeira ventricosa</name>
    <dbReference type="NCBI Taxonomy" id="182803"/>
    <lineage>
        <taxon>Eukaryota</taxon>
        <taxon>Metazoa</taxon>
        <taxon>Ecdysozoa</taxon>
        <taxon>Arthropoda</taxon>
        <taxon>Chelicerata</taxon>
        <taxon>Arachnida</taxon>
        <taxon>Araneae</taxon>
        <taxon>Araneomorphae</taxon>
        <taxon>Entelegynae</taxon>
        <taxon>Araneoidea</taxon>
        <taxon>Araneidae</taxon>
        <taxon>Araneus</taxon>
    </lineage>
</organism>
<evidence type="ECO:0000313" key="1">
    <source>
        <dbReference type="EMBL" id="GBN40021.1"/>
    </source>
</evidence>
<reference evidence="1 2" key="1">
    <citation type="journal article" date="2019" name="Sci. Rep.">
        <title>Orb-weaving spider Araneus ventricosus genome elucidates the spidroin gene catalogue.</title>
        <authorList>
            <person name="Kono N."/>
            <person name="Nakamura H."/>
            <person name="Ohtoshi R."/>
            <person name="Moran D.A.P."/>
            <person name="Shinohara A."/>
            <person name="Yoshida Y."/>
            <person name="Fujiwara M."/>
            <person name="Mori M."/>
            <person name="Tomita M."/>
            <person name="Arakawa K."/>
        </authorList>
    </citation>
    <scope>NUCLEOTIDE SEQUENCE [LARGE SCALE GENOMIC DNA]</scope>
</reference>
<name>A0A4Y2NL34_ARAVE</name>
<proteinExistence type="predicted"/>
<dbReference type="Proteomes" id="UP000499080">
    <property type="component" value="Unassembled WGS sequence"/>
</dbReference>
<dbReference type="EMBL" id="BGPR01009438">
    <property type="protein sequence ID" value="GBN40021.1"/>
    <property type="molecule type" value="Genomic_DNA"/>
</dbReference>